<dbReference type="InterPro" id="IPR004107">
    <property type="entry name" value="Integrase_SAM-like_N"/>
</dbReference>
<dbReference type="PROSITE" id="PS51900">
    <property type="entry name" value="CB"/>
    <property type="match status" value="1"/>
</dbReference>
<dbReference type="InterPro" id="IPR044068">
    <property type="entry name" value="CB"/>
</dbReference>
<dbReference type="InterPro" id="IPR002104">
    <property type="entry name" value="Integrase_catalytic"/>
</dbReference>
<reference evidence="8 9" key="1">
    <citation type="submission" date="2019-07" db="EMBL/GenBank/DDBJ databases">
        <title>Genome sequencing for Formosa sp. PS13.</title>
        <authorList>
            <person name="Park S.-J."/>
        </authorList>
    </citation>
    <scope>NUCLEOTIDE SEQUENCE [LARGE SCALE GENOMIC DNA]</scope>
    <source>
        <strain evidence="8 9">PS13</strain>
    </source>
</reference>
<dbReference type="InterPro" id="IPR013762">
    <property type="entry name" value="Integrase-like_cat_sf"/>
</dbReference>
<proteinExistence type="inferred from homology"/>
<dbReference type="GO" id="GO:0003677">
    <property type="term" value="F:DNA binding"/>
    <property type="evidence" value="ECO:0007669"/>
    <property type="project" value="UniProtKB-UniRule"/>
</dbReference>
<dbReference type="OrthoDB" id="9801717at2"/>
<evidence type="ECO:0000313" key="8">
    <source>
        <dbReference type="EMBL" id="QDO94691.1"/>
    </source>
</evidence>
<evidence type="ECO:0000259" key="7">
    <source>
        <dbReference type="PROSITE" id="PS51900"/>
    </source>
</evidence>
<dbReference type="GO" id="GO:0006310">
    <property type="term" value="P:DNA recombination"/>
    <property type="evidence" value="ECO:0007669"/>
    <property type="project" value="UniProtKB-KW"/>
</dbReference>
<evidence type="ECO:0000256" key="3">
    <source>
        <dbReference type="ARBA" id="ARBA00023125"/>
    </source>
</evidence>
<feature type="domain" description="Core-binding (CB)" evidence="7">
    <location>
        <begin position="94"/>
        <end position="177"/>
    </location>
</feature>
<gene>
    <name evidence="8" type="ORF">FNB79_12210</name>
</gene>
<comment type="similarity">
    <text evidence="1">Belongs to the 'phage' integrase family.</text>
</comment>
<keyword evidence="2" id="KW-0229">DNA integration</keyword>
<dbReference type="Gene3D" id="1.10.150.130">
    <property type="match status" value="1"/>
</dbReference>
<evidence type="ECO:0000256" key="4">
    <source>
        <dbReference type="ARBA" id="ARBA00023172"/>
    </source>
</evidence>
<dbReference type="PROSITE" id="PS51898">
    <property type="entry name" value="TYR_RECOMBINASE"/>
    <property type="match status" value="1"/>
</dbReference>
<keyword evidence="9" id="KW-1185">Reference proteome</keyword>
<dbReference type="EMBL" id="CP041637">
    <property type="protein sequence ID" value="QDO94691.1"/>
    <property type="molecule type" value="Genomic_DNA"/>
</dbReference>
<evidence type="ECO:0000313" key="9">
    <source>
        <dbReference type="Proteomes" id="UP000319209"/>
    </source>
</evidence>
<dbReference type="RefSeq" id="WP_143381567.1">
    <property type="nucleotide sequence ID" value="NZ_CP041637.1"/>
</dbReference>
<dbReference type="PANTHER" id="PTHR30349">
    <property type="entry name" value="PHAGE INTEGRASE-RELATED"/>
    <property type="match status" value="1"/>
</dbReference>
<evidence type="ECO:0000256" key="5">
    <source>
        <dbReference type="PROSITE-ProRule" id="PRU01248"/>
    </source>
</evidence>
<dbReference type="KEGG" id="fop:FNB79_12210"/>
<dbReference type="SUPFAM" id="SSF56349">
    <property type="entry name" value="DNA breaking-rejoining enzymes"/>
    <property type="match status" value="1"/>
</dbReference>
<accession>A0A516GT45</accession>
<dbReference type="PANTHER" id="PTHR30349:SF64">
    <property type="entry name" value="PROPHAGE INTEGRASE INTD-RELATED"/>
    <property type="match status" value="1"/>
</dbReference>
<evidence type="ECO:0000256" key="2">
    <source>
        <dbReference type="ARBA" id="ARBA00022908"/>
    </source>
</evidence>
<dbReference type="InterPro" id="IPR011010">
    <property type="entry name" value="DNA_brk_join_enz"/>
</dbReference>
<keyword evidence="4" id="KW-0233">DNA recombination</keyword>
<dbReference type="InterPro" id="IPR010998">
    <property type="entry name" value="Integrase_recombinase_N"/>
</dbReference>
<dbReference type="Gene3D" id="1.10.443.10">
    <property type="entry name" value="Intergrase catalytic core"/>
    <property type="match status" value="1"/>
</dbReference>
<dbReference type="Pfam" id="PF13495">
    <property type="entry name" value="Phage_int_SAM_4"/>
    <property type="match status" value="1"/>
</dbReference>
<organism evidence="8 9">
    <name type="scientific">Formosa sediminum</name>
    <dbReference type="NCBI Taxonomy" id="2594004"/>
    <lineage>
        <taxon>Bacteria</taxon>
        <taxon>Pseudomonadati</taxon>
        <taxon>Bacteroidota</taxon>
        <taxon>Flavobacteriia</taxon>
        <taxon>Flavobacteriales</taxon>
        <taxon>Flavobacteriaceae</taxon>
        <taxon>Formosa</taxon>
    </lineage>
</organism>
<dbReference type="Pfam" id="PF00589">
    <property type="entry name" value="Phage_integrase"/>
    <property type="match status" value="1"/>
</dbReference>
<name>A0A516GT45_9FLAO</name>
<feature type="domain" description="Tyr recombinase" evidence="6">
    <location>
        <begin position="194"/>
        <end position="366"/>
    </location>
</feature>
<protein>
    <submittedName>
        <fullName evidence="8">Tyrosine-type recombinase/integrase</fullName>
    </submittedName>
</protein>
<keyword evidence="3 5" id="KW-0238">DNA-binding</keyword>
<dbReference type="AlphaFoldDB" id="A0A516GT45"/>
<dbReference type="GO" id="GO:0015074">
    <property type="term" value="P:DNA integration"/>
    <property type="evidence" value="ECO:0007669"/>
    <property type="project" value="UniProtKB-KW"/>
</dbReference>
<dbReference type="InterPro" id="IPR050090">
    <property type="entry name" value="Tyrosine_recombinase_XerCD"/>
</dbReference>
<dbReference type="Proteomes" id="UP000319209">
    <property type="component" value="Chromosome"/>
</dbReference>
<evidence type="ECO:0000256" key="1">
    <source>
        <dbReference type="ARBA" id="ARBA00008857"/>
    </source>
</evidence>
<evidence type="ECO:0000259" key="6">
    <source>
        <dbReference type="PROSITE" id="PS51898"/>
    </source>
</evidence>
<sequence>MTLPLVKISTKFYKKSHQICMAFKYNEVLIRRVKLLPNAQWSVTLRQWYIKYNEDSISLIHDIFKDYALINDSNLDVSLLNRTKHIKRVRQICESHRTLLKAYRNYLRGKRYSESTVTSYLTLMADVIEFYDGKPIEKLDNRVVENFVEQVMVPKKYAISTHRQLISAVKHFKTFYPNCQIQDLDLLRPKKDKLLPTVLSQSQMLDLIRCTENLKHRTIIALIYSCGLRIGEVVNLKLEAIDIDRRQLIVKQGKGRKDRYIILAESCLPLLNNYIFTYRPKIYVFEGQNQPQYSAESIRAFLKRSCKKAKITKRITPHTLRHSYATHLLEQGIDIRYIQELLGHSKPETTMIYTHVSKKDLLHIKSPLDVALKSMTTSSTSPTGLLSQNF</sequence>